<dbReference type="VEuPathDB" id="VectorBase:ACHR010193"/>
<reference evidence="3" key="1">
    <citation type="submission" date="2013-03" db="EMBL/GenBank/DDBJ databases">
        <title>The Genome Sequence of Anopheles christyi ACHKN1017.</title>
        <authorList>
            <consortium name="The Broad Institute Genomics Platform"/>
            <person name="Neafsey D.E."/>
            <person name="Besansky N."/>
            <person name="Walker B."/>
            <person name="Young S.K."/>
            <person name="Zeng Q."/>
            <person name="Gargeya S."/>
            <person name="Fitzgerald M."/>
            <person name="Haas B."/>
            <person name="Abouelleil A."/>
            <person name="Allen A.W."/>
            <person name="Alvarado L."/>
            <person name="Arachchi H.M."/>
            <person name="Berlin A.M."/>
            <person name="Chapman S.B."/>
            <person name="Gainer-Dewar J."/>
            <person name="Goldberg J."/>
            <person name="Griggs A."/>
            <person name="Gujja S."/>
            <person name="Hansen M."/>
            <person name="Howarth C."/>
            <person name="Imamovic A."/>
            <person name="Ireland A."/>
            <person name="Larimer J."/>
            <person name="McCowan C."/>
            <person name="Murphy C."/>
            <person name="Pearson M."/>
            <person name="Poon T.W."/>
            <person name="Priest M."/>
            <person name="Roberts A."/>
            <person name="Saif S."/>
            <person name="Shea T."/>
            <person name="Sisk P."/>
            <person name="Sykes S."/>
            <person name="Wortman J."/>
            <person name="Nusbaum C."/>
            <person name="Birren B."/>
        </authorList>
    </citation>
    <scope>NUCLEOTIDE SEQUENCE [LARGE SCALE GENOMIC DNA]</scope>
    <source>
        <strain evidence="3">ACHKN1017</strain>
    </source>
</reference>
<proteinExistence type="predicted"/>
<feature type="region of interest" description="Disordered" evidence="1">
    <location>
        <begin position="38"/>
        <end position="58"/>
    </location>
</feature>
<dbReference type="EnsemblMetazoa" id="ACHR010193-RA">
    <property type="protein sequence ID" value="ACHR010193-PA"/>
    <property type="gene ID" value="ACHR010193"/>
</dbReference>
<accession>A0A182KHF5</accession>
<evidence type="ECO:0000313" key="3">
    <source>
        <dbReference type="Proteomes" id="UP000075881"/>
    </source>
</evidence>
<dbReference type="Proteomes" id="UP000075881">
    <property type="component" value="Unassembled WGS sequence"/>
</dbReference>
<feature type="compositionally biased region" description="Polar residues" evidence="1">
    <location>
        <begin position="49"/>
        <end position="58"/>
    </location>
</feature>
<protein>
    <submittedName>
        <fullName evidence="2">Uncharacterized protein</fullName>
    </submittedName>
</protein>
<dbReference type="AlphaFoldDB" id="A0A182KHF5"/>
<name>A0A182KHF5_9DIPT</name>
<sequence>MTHNEENKCKRDFQDTPIAFPRVEGTVGLKYIQFHQHRGRELRGKPNQKILQSSLHAS</sequence>
<evidence type="ECO:0000313" key="2">
    <source>
        <dbReference type="EnsemblMetazoa" id="ACHR010193-PA"/>
    </source>
</evidence>
<keyword evidence="3" id="KW-1185">Reference proteome</keyword>
<evidence type="ECO:0000256" key="1">
    <source>
        <dbReference type="SAM" id="MobiDB-lite"/>
    </source>
</evidence>
<organism evidence="2 3">
    <name type="scientific">Anopheles christyi</name>
    <dbReference type="NCBI Taxonomy" id="43041"/>
    <lineage>
        <taxon>Eukaryota</taxon>
        <taxon>Metazoa</taxon>
        <taxon>Ecdysozoa</taxon>
        <taxon>Arthropoda</taxon>
        <taxon>Hexapoda</taxon>
        <taxon>Insecta</taxon>
        <taxon>Pterygota</taxon>
        <taxon>Neoptera</taxon>
        <taxon>Endopterygota</taxon>
        <taxon>Diptera</taxon>
        <taxon>Nematocera</taxon>
        <taxon>Culicoidea</taxon>
        <taxon>Culicidae</taxon>
        <taxon>Anophelinae</taxon>
        <taxon>Anopheles</taxon>
    </lineage>
</organism>
<reference evidence="2" key="2">
    <citation type="submission" date="2020-05" db="UniProtKB">
        <authorList>
            <consortium name="EnsemblMetazoa"/>
        </authorList>
    </citation>
    <scope>IDENTIFICATION</scope>
    <source>
        <strain evidence="2">ACHKN1017</strain>
    </source>
</reference>